<name>A0A565AZU7_9BRAS</name>
<gene>
    <name evidence="1" type="ORF">ANE_LOCUS4829</name>
</gene>
<dbReference type="Proteomes" id="UP000489600">
    <property type="component" value="Unassembled WGS sequence"/>
</dbReference>
<evidence type="ECO:0000313" key="1">
    <source>
        <dbReference type="EMBL" id="VVA94384.1"/>
    </source>
</evidence>
<keyword evidence="2" id="KW-1185">Reference proteome</keyword>
<proteinExistence type="predicted"/>
<reference evidence="1" key="1">
    <citation type="submission" date="2019-07" db="EMBL/GenBank/DDBJ databases">
        <authorList>
            <person name="Dittberner H."/>
        </authorList>
    </citation>
    <scope>NUCLEOTIDE SEQUENCE [LARGE SCALE GENOMIC DNA]</scope>
</reference>
<evidence type="ECO:0000313" key="2">
    <source>
        <dbReference type="Proteomes" id="UP000489600"/>
    </source>
</evidence>
<dbReference type="EMBL" id="CABITT030000002">
    <property type="protein sequence ID" value="VVA94384.1"/>
    <property type="molecule type" value="Genomic_DNA"/>
</dbReference>
<dbReference type="AlphaFoldDB" id="A0A565AZU7"/>
<accession>A0A565AZU7</accession>
<sequence length="60" mass="6895">MASAAENDLLRREAPSMEIERQRASLLTTEIKRLSSNGGLVPRESVLKMLENERDKRYSF</sequence>
<comment type="caution">
    <text evidence="1">The sequence shown here is derived from an EMBL/GenBank/DDBJ whole genome shotgun (WGS) entry which is preliminary data.</text>
</comment>
<organism evidence="1 2">
    <name type="scientific">Arabis nemorensis</name>
    <dbReference type="NCBI Taxonomy" id="586526"/>
    <lineage>
        <taxon>Eukaryota</taxon>
        <taxon>Viridiplantae</taxon>
        <taxon>Streptophyta</taxon>
        <taxon>Embryophyta</taxon>
        <taxon>Tracheophyta</taxon>
        <taxon>Spermatophyta</taxon>
        <taxon>Magnoliopsida</taxon>
        <taxon>eudicotyledons</taxon>
        <taxon>Gunneridae</taxon>
        <taxon>Pentapetalae</taxon>
        <taxon>rosids</taxon>
        <taxon>malvids</taxon>
        <taxon>Brassicales</taxon>
        <taxon>Brassicaceae</taxon>
        <taxon>Arabideae</taxon>
        <taxon>Arabis</taxon>
    </lineage>
</organism>
<protein>
    <submittedName>
        <fullName evidence="1">Uncharacterized protein</fullName>
    </submittedName>
</protein>